<dbReference type="InParanoid" id="H2B260"/>
<dbReference type="Pfam" id="PF03645">
    <property type="entry name" value="Tctex-1"/>
    <property type="match status" value="1"/>
</dbReference>
<dbReference type="GO" id="GO:2000813">
    <property type="term" value="P:negative regulation of barbed-end actin filament capping"/>
    <property type="evidence" value="ECO:0007669"/>
    <property type="project" value="EnsemblFungi"/>
</dbReference>
<dbReference type="HOGENOM" id="CLU_137494_1_0_1"/>
<dbReference type="GO" id="GO:0042995">
    <property type="term" value="C:cell projection"/>
    <property type="evidence" value="ECO:0007669"/>
    <property type="project" value="UniProtKB-SubCell"/>
</dbReference>
<dbReference type="GeneID" id="13886918"/>
<dbReference type="OrthoDB" id="10059120at2759"/>
<dbReference type="InterPro" id="IPR005334">
    <property type="entry name" value="Tctex-1-like"/>
</dbReference>
<evidence type="ECO:0000256" key="2">
    <source>
        <dbReference type="ARBA" id="ARBA00019193"/>
    </source>
</evidence>
<dbReference type="GO" id="GO:0051015">
    <property type="term" value="F:actin filament binding"/>
    <property type="evidence" value="ECO:0007669"/>
    <property type="project" value="EnsemblFungi"/>
</dbReference>
<organism evidence="5 6">
    <name type="scientific">Kazachstania africana (strain ATCC 22294 / BCRC 22015 / CBS 2517 / CECT 1963 / NBRC 1671 / NRRL Y-8276)</name>
    <name type="common">Yeast</name>
    <name type="synonym">Kluyveromyces africanus</name>
    <dbReference type="NCBI Taxonomy" id="1071382"/>
    <lineage>
        <taxon>Eukaryota</taxon>
        <taxon>Fungi</taxon>
        <taxon>Dikarya</taxon>
        <taxon>Ascomycota</taxon>
        <taxon>Saccharomycotina</taxon>
        <taxon>Saccharomycetes</taxon>
        <taxon>Saccharomycetales</taxon>
        <taxon>Saccharomycetaceae</taxon>
        <taxon>Kazachstania</taxon>
    </lineage>
</organism>
<name>H2B260_KAZAF</name>
<evidence type="ECO:0000256" key="4">
    <source>
        <dbReference type="RuleBase" id="RU367012"/>
    </source>
</evidence>
<accession>H2B260</accession>
<comment type="similarity">
    <text evidence="1 4">Belongs to the TDA2 family.</text>
</comment>
<dbReference type="GO" id="GO:0110131">
    <property type="term" value="C:Aim21-Tda2 complex"/>
    <property type="evidence" value="ECO:0007669"/>
    <property type="project" value="EnsemblFungi"/>
</dbReference>
<evidence type="ECO:0000313" key="6">
    <source>
        <dbReference type="Proteomes" id="UP000005220"/>
    </source>
</evidence>
<proteinExistence type="inferred from homology"/>
<keyword evidence="4" id="KW-0963">Cytoplasm</keyword>
<dbReference type="Gene3D" id="3.30.1140.40">
    <property type="entry name" value="Tctex-1"/>
    <property type="match status" value="1"/>
</dbReference>
<reference evidence="5 6" key="1">
    <citation type="journal article" date="2011" name="Proc. Natl. Acad. Sci. U.S.A.">
        <title>Evolutionary erosion of yeast sex chromosomes by mating-type switching accidents.</title>
        <authorList>
            <person name="Gordon J.L."/>
            <person name="Armisen D."/>
            <person name="Proux-Wera E."/>
            <person name="Oheigeartaigh S.S."/>
            <person name="Byrne K.P."/>
            <person name="Wolfe K.H."/>
        </authorList>
    </citation>
    <scope>NUCLEOTIDE SEQUENCE [LARGE SCALE GENOMIC DNA]</scope>
    <source>
        <strain evidence="6">ATCC 22294 / BCRC 22015 / CBS 2517 / CECT 1963 / NBRC 1671 / NRRL Y-8276</strain>
    </source>
</reference>
<dbReference type="KEGG" id="kaf:KAFR_0L01020"/>
<evidence type="ECO:0000313" key="5">
    <source>
        <dbReference type="EMBL" id="CCF60710.1"/>
    </source>
</evidence>
<evidence type="ECO:0000256" key="3">
    <source>
        <dbReference type="ARBA" id="ARBA00023273"/>
    </source>
</evidence>
<dbReference type="AlphaFoldDB" id="H2B260"/>
<dbReference type="eggNOG" id="ENOG502S7YH">
    <property type="taxonomic scope" value="Eukaryota"/>
</dbReference>
<dbReference type="RefSeq" id="XP_003959845.1">
    <property type="nucleotide sequence ID" value="XM_003959796.1"/>
</dbReference>
<dbReference type="STRING" id="1071382.H2B260"/>
<dbReference type="Proteomes" id="UP000005220">
    <property type="component" value="Chromosome 12"/>
</dbReference>
<dbReference type="EMBL" id="HE650832">
    <property type="protein sequence ID" value="CCF60710.1"/>
    <property type="molecule type" value="Genomic_DNA"/>
</dbReference>
<sequence>MEVQIRESKASNSPVTQERLIALIDLTFKEVTAENNGKVSNNSIVHGILEKLNAHSSLYKYVISITSIETDESITDSNFQLSSAIGSSWNTKKDGLFNHIFENDSTGIKYLITVIWISK</sequence>
<evidence type="ECO:0000256" key="1">
    <source>
        <dbReference type="ARBA" id="ARBA00010778"/>
    </source>
</evidence>
<dbReference type="InterPro" id="IPR038586">
    <property type="entry name" value="Tctex-1-like_sf"/>
</dbReference>
<gene>
    <name evidence="5" type="primary">KAFR0L01020</name>
    <name evidence="5" type="ORF">KAFR_0L01020</name>
</gene>
<keyword evidence="3 4" id="KW-0966">Cell projection</keyword>
<keyword evidence="6" id="KW-1185">Reference proteome</keyword>
<comment type="subcellular location">
    <subcellularLocation>
        <location evidence="4">Cytoplasm</location>
    </subcellularLocation>
    <subcellularLocation>
        <location evidence="4">Cell projection</location>
    </subcellularLocation>
</comment>
<protein>
    <recommendedName>
        <fullName evidence="2 4">Topoisomerase I damage affected protein 2</fullName>
    </recommendedName>
</protein>
<dbReference type="FunCoup" id="H2B260">
    <property type="interactions" value="42"/>
</dbReference>
<dbReference type="CDD" id="cd21457">
    <property type="entry name" value="DLC-like_TDA2"/>
    <property type="match status" value="1"/>
</dbReference>
<dbReference type="GO" id="GO:0030837">
    <property type="term" value="P:negative regulation of actin filament polymerization"/>
    <property type="evidence" value="ECO:0007669"/>
    <property type="project" value="EnsemblFungi"/>
</dbReference>